<feature type="transmembrane region" description="Helical" evidence="1">
    <location>
        <begin position="21"/>
        <end position="41"/>
    </location>
</feature>
<keyword evidence="3" id="KW-1185">Reference proteome</keyword>
<gene>
    <name evidence="2" type="ORF">BCR36DRAFT_579503</name>
</gene>
<sequence>MGFIESLLHPKSFLTLTDLRNGTMIIAGINFILIALNFGAGGSFFRVLYNIIITVLSLLCTGLGCWGAFKKITKYVTWYFYFTFINFCFAVVGFVTNIVAFSILGIIVSAFHLIIGIYTVTVVRGFLTELGSDPAAGIV</sequence>
<organism evidence="2 3">
    <name type="scientific">Piromyces finnis</name>
    <dbReference type="NCBI Taxonomy" id="1754191"/>
    <lineage>
        <taxon>Eukaryota</taxon>
        <taxon>Fungi</taxon>
        <taxon>Fungi incertae sedis</taxon>
        <taxon>Chytridiomycota</taxon>
        <taxon>Chytridiomycota incertae sedis</taxon>
        <taxon>Neocallimastigomycetes</taxon>
        <taxon>Neocallimastigales</taxon>
        <taxon>Neocallimastigaceae</taxon>
        <taxon>Piromyces</taxon>
    </lineage>
</organism>
<evidence type="ECO:0000313" key="2">
    <source>
        <dbReference type="EMBL" id="ORX60062.1"/>
    </source>
</evidence>
<proteinExistence type="predicted"/>
<dbReference type="OrthoDB" id="10450236at2759"/>
<reference evidence="2 3" key="1">
    <citation type="submission" date="2016-08" db="EMBL/GenBank/DDBJ databases">
        <title>Genomes of anaerobic fungi encode conserved fungal cellulosomes for biomass hydrolysis.</title>
        <authorList>
            <consortium name="DOE Joint Genome Institute"/>
            <person name="Haitjema C.H."/>
            <person name="Gilmore S.P."/>
            <person name="Henske J.K."/>
            <person name="Solomon K.V."/>
            <person name="De Groot R."/>
            <person name="Kuo A."/>
            <person name="Mondo S.J."/>
            <person name="Salamov A.A."/>
            <person name="Labutti K."/>
            <person name="Zhao Z."/>
            <person name="Chiniquy J."/>
            <person name="Barry K."/>
            <person name="Brewer H.M."/>
            <person name="Purvine S.O."/>
            <person name="Wright A.T."/>
            <person name="Boxma B."/>
            <person name="Van Alen T."/>
            <person name="Hackstein J.H."/>
            <person name="Baker S.E."/>
            <person name="Grigoriev I.V."/>
            <person name="O'Malley M.A."/>
        </authorList>
    </citation>
    <scope>NUCLEOTIDE SEQUENCE [LARGE SCALE GENOMIC DNA]</scope>
    <source>
        <strain evidence="3">finn</strain>
    </source>
</reference>
<keyword evidence="1" id="KW-0812">Transmembrane</keyword>
<reference evidence="2 3" key="2">
    <citation type="submission" date="2016-08" db="EMBL/GenBank/DDBJ databases">
        <title>Pervasive Adenine N6-methylation of Active Genes in Fungi.</title>
        <authorList>
            <consortium name="DOE Joint Genome Institute"/>
            <person name="Mondo S.J."/>
            <person name="Dannebaum R.O."/>
            <person name="Kuo R.C."/>
            <person name="Labutti K."/>
            <person name="Haridas S."/>
            <person name="Kuo A."/>
            <person name="Salamov A."/>
            <person name="Ahrendt S.R."/>
            <person name="Lipzen A."/>
            <person name="Sullivan W."/>
            <person name="Andreopoulos W.B."/>
            <person name="Clum A."/>
            <person name="Lindquist E."/>
            <person name="Daum C."/>
            <person name="Ramamoorthy G.K."/>
            <person name="Gryganskyi A."/>
            <person name="Culley D."/>
            <person name="Magnuson J.K."/>
            <person name="James T.Y."/>
            <person name="O'Malley M.A."/>
            <person name="Stajich J.E."/>
            <person name="Spatafora J.W."/>
            <person name="Visel A."/>
            <person name="Grigoriev I.V."/>
        </authorList>
    </citation>
    <scope>NUCLEOTIDE SEQUENCE [LARGE SCALE GENOMIC DNA]</scope>
    <source>
        <strain evidence="3">finn</strain>
    </source>
</reference>
<name>A0A1Y1VN67_9FUNG</name>
<feature type="transmembrane region" description="Helical" evidence="1">
    <location>
        <begin position="76"/>
        <end position="95"/>
    </location>
</feature>
<dbReference type="Proteomes" id="UP000193719">
    <property type="component" value="Unassembled WGS sequence"/>
</dbReference>
<dbReference type="AlphaFoldDB" id="A0A1Y1VN67"/>
<comment type="caution">
    <text evidence="2">The sequence shown here is derived from an EMBL/GenBank/DDBJ whole genome shotgun (WGS) entry which is preliminary data.</text>
</comment>
<keyword evidence="1" id="KW-0472">Membrane</keyword>
<feature type="transmembrane region" description="Helical" evidence="1">
    <location>
        <begin position="101"/>
        <end position="123"/>
    </location>
</feature>
<keyword evidence="1" id="KW-1133">Transmembrane helix</keyword>
<evidence type="ECO:0000256" key="1">
    <source>
        <dbReference type="SAM" id="Phobius"/>
    </source>
</evidence>
<accession>A0A1Y1VN67</accession>
<dbReference type="EMBL" id="MCFH01000002">
    <property type="protein sequence ID" value="ORX60062.1"/>
    <property type="molecule type" value="Genomic_DNA"/>
</dbReference>
<protein>
    <submittedName>
        <fullName evidence="2">Uncharacterized protein</fullName>
    </submittedName>
</protein>
<evidence type="ECO:0000313" key="3">
    <source>
        <dbReference type="Proteomes" id="UP000193719"/>
    </source>
</evidence>
<feature type="transmembrane region" description="Helical" evidence="1">
    <location>
        <begin position="47"/>
        <end position="69"/>
    </location>
</feature>